<dbReference type="Proteomes" id="UP000011761">
    <property type="component" value="Unassembled WGS sequence"/>
</dbReference>
<name>M2LDR6_BAUPA</name>
<organism evidence="2 3">
    <name type="scientific">Baudoinia panamericana (strain UAMH 10762)</name>
    <name type="common">Angels' share fungus</name>
    <name type="synonym">Baudoinia compniacensis (strain UAMH 10762)</name>
    <dbReference type="NCBI Taxonomy" id="717646"/>
    <lineage>
        <taxon>Eukaryota</taxon>
        <taxon>Fungi</taxon>
        <taxon>Dikarya</taxon>
        <taxon>Ascomycota</taxon>
        <taxon>Pezizomycotina</taxon>
        <taxon>Dothideomycetes</taxon>
        <taxon>Dothideomycetidae</taxon>
        <taxon>Mycosphaerellales</taxon>
        <taxon>Teratosphaeriaceae</taxon>
        <taxon>Baudoinia</taxon>
    </lineage>
</organism>
<evidence type="ECO:0000256" key="1">
    <source>
        <dbReference type="SAM" id="MobiDB-lite"/>
    </source>
</evidence>
<feature type="compositionally biased region" description="Basic and acidic residues" evidence="1">
    <location>
        <begin position="72"/>
        <end position="81"/>
    </location>
</feature>
<keyword evidence="3" id="KW-1185">Reference proteome</keyword>
<accession>M2LDR6</accession>
<feature type="region of interest" description="Disordered" evidence="1">
    <location>
        <begin position="59"/>
        <end position="81"/>
    </location>
</feature>
<gene>
    <name evidence="2" type="ORF">BAUCODRAFT_276563</name>
</gene>
<protein>
    <submittedName>
        <fullName evidence="2">Uncharacterized protein</fullName>
    </submittedName>
</protein>
<dbReference type="RefSeq" id="XP_007680608.1">
    <property type="nucleotide sequence ID" value="XM_007682418.1"/>
</dbReference>
<dbReference type="EMBL" id="KB445562">
    <property type="protein sequence ID" value="EMC92122.1"/>
    <property type="molecule type" value="Genomic_DNA"/>
</dbReference>
<dbReference type="KEGG" id="bcom:BAUCODRAFT_276563"/>
<dbReference type="GeneID" id="19110609"/>
<dbReference type="HOGENOM" id="CLU_2573534_0_0_1"/>
<dbReference type="AlphaFoldDB" id="M2LDR6"/>
<evidence type="ECO:0000313" key="2">
    <source>
        <dbReference type="EMBL" id="EMC92122.1"/>
    </source>
</evidence>
<sequence length="81" mass="9145">MAEHDIVFGRNELCRMLPPVPEMLAVTVQCCRLHHTAHGNTCDVFTYAFAAVRKEAEQAKDYSASSVSSEPLMEHKPNTYY</sequence>
<proteinExistence type="predicted"/>
<evidence type="ECO:0000313" key="3">
    <source>
        <dbReference type="Proteomes" id="UP000011761"/>
    </source>
</evidence>
<reference evidence="2 3" key="1">
    <citation type="journal article" date="2012" name="PLoS Pathog.">
        <title>Diverse lifestyles and strategies of plant pathogenesis encoded in the genomes of eighteen Dothideomycetes fungi.</title>
        <authorList>
            <person name="Ohm R.A."/>
            <person name="Feau N."/>
            <person name="Henrissat B."/>
            <person name="Schoch C.L."/>
            <person name="Horwitz B.A."/>
            <person name="Barry K.W."/>
            <person name="Condon B.J."/>
            <person name="Copeland A.C."/>
            <person name="Dhillon B."/>
            <person name="Glaser F."/>
            <person name="Hesse C.N."/>
            <person name="Kosti I."/>
            <person name="LaButti K."/>
            <person name="Lindquist E.A."/>
            <person name="Lucas S."/>
            <person name="Salamov A.A."/>
            <person name="Bradshaw R.E."/>
            <person name="Ciuffetti L."/>
            <person name="Hamelin R.C."/>
            <person name="Kema G.H.J."/>
            <person name="Lawrence C."/>
            <person name="Scott J.A."/>
            <person name="Spatafora J.W."/>
            <person name="Turgeon B.G."/>
            <person name="de Wit P.J.G.M."/>
            <person name="Zhong S."/>
            <person name="Goodwin S.B."/>
            <person name="Grigoriev I.V."/>
        </authorList>
    </citation>
    <scope>NUCLEOTIDE SEQUENCE [LARGE SCALE GENOMIC DNA]</scope>
    <source>
        <strain evidence="2 3">UAMH 10762</strain>
    </source>
</reference>